<evidence type="ECO:0000256" key="5">
    <source>
        <dbReference type="ARBA" id="ARBA00022692"/>
    </source>
</evidence>
<keyword evidence="8" id="KW-0862">Zinc</keyword>
<reference evidence="13 14" key="1">
    <citation type="submission" date="2019-04" db="EMBL/GenBank/DDBJ databases">
        <title>An improved genome assembly and genetic linkage map for asparagus bean, Vigna unguiculata ssp. sesquipedialis.</title>
        <authorList>
            <person name="Xia Q."/>
            <person name="Zhang R."/>
            <person name="Dong Y."/>
        </authorList>
    </citation>
    <scope>NUCLEOTIDE SEQUENCE [LARGE SCALE GENOMIC DNA]</scope>
    <source>
        <tissue evidence="13">Leaf</tissue>
    </source>
</reference>
<proteinExistence type="inferred from homology"/>
<dbReference type="InterPro" id="IPR001841">
    <property type="entry name" value="Znf_RING"/>
</dbReference>
<dbReference type="PANTHER" id="PTHR46905:SF7">
    <property type="entry name" value="RING-H2 FINGER PROTEIN ATL78"/>
    <property type="match status" value="1"/>
</dbReference>
<evidence type="ECO:0000256" key="6">
    <source>
        <dbReference type="ARBA" id="ARBA00022723"/>
    </source>
</evidence>
<dbReference type="EC" id="2.3.2.27" evidence="3"/>
<keyword evidence="10" id="KW-0472">Membrane</keyword>
<accession>A0A4D6NIK2</accession>
<gene>
    <name evidence="13" type="ORF">DEO72_LG10g3652</name>
</gene>
<evidence type="ECO:0000256" key="7">
    <source>
        <dbReference type="ARBA" id="ARBA00022786"/>
    </source>
</evidence>
<comment type="similarity">
    <text evidence="11">Belongs to the RING-type zinc finger family. ATL subfamily.</text>
</comment>
<keyword evidence="4" id="KW-0808">Transferase</keyword>
<feature type="domain" description="RING-type" evidence="12">
    <location>
        <begin position="73"/>
        <end position="102"/>
    </location>
</feature>
<dbReference type="UniPathway" id="UPA00143"/>
<dbReference type="Proteomes" id="UP000501690">
    <property type="component" value="Linkage Group LG10"/>
</dbReference>
<evidence type="ECO:0000256" key="8">
    <source>
        <dbReference type="ARBA" id="ARBA00022833"/>
    </source>
</evidence>
<sequence>MALADREACKVVTSSRRWLFFARQICRHHGLLFDAVPSHQASSMLPYQDDLDADAIKRLPFILHQRAAAEESECCICLGAFVDGTKLKVLPGCEYSFHSECVEREGSREGIHSGFVVHNVRRKRLNPSLLGTFEASKEQSKNGH</sequence>
<evidence type="ECO:0000256" key="1">
    <source>
        <dbReference type="ARBA" id="ARBA00000900"/>
    </source>
</evidence>
<comment type="catalytic activity">
    <reaction evidence="1">
        <text>S-ubiquitinyl-[E2 ubiquitin-conjugating enzyme]-L-cysteine + [acceptor protein]-L-lysine = [E2 ubiquitin-conjugating enzyme]-L-cysteine + N(6)-ubiquitinyl-[acceptor protein]-L-lysine.</text>
        <dbReference type="EC" id="2.3.2.27"/>
    </reaction>
</comment>
<dbReference type="InterPro" id="IPR013083">
    <property type="entry name" value="Znf_RING/FYVE/PHD"/>
</dbReference>
<dbReference type="InterPro" id="IPR044602">
    <property type="entry name" value="ATL10/ATL72-79-like"/>
</dbReference>
<dbReference type="PANTHER" id="PTHR46905">
    <property type="entry name" value="RING-H2 FINGER PROTEIN ATL78"/>
    <property type="match status" value="1"/>
</dbReference>
<dbReference type="GO" id="GO:0016567">
    <property type="term" value="P:protein ubiquitination"/>
    <property type="evidence" value="ECO:0007669"/>
    <property type="project" value="UniProtKB-UniPathway"/>
</dbReference>
<evidence type="ECO:0000256" key="4">
    <source>
        <dbReference type="ARBA" id="ARBA00022679"/>
    </source>
</evidence>
<evidence type="ECO:0000256" key="9">
    <source>
        <dbReference type="ARBA" id="ARBA00022989"/>
    </source>
</evidence>
<dbReference type="GO" id="GO:0046872">
    <property type="term" value="F:metal ion binding"/>
    <property type="evidence" value="ECO:0007669"/>
    <property type="project" value="UniProtKB-KW"/>
</dbReference>
<dbReference type="AlphaFoldDB" id="A0A4D6NIK2"/>
<evidence type="ECO:0000256" key="3">
    <source>
        <dbReference type="ARBA" id="ARBA00012483"/>
    </source>
</evidence>
<evidence type="ECO:0000259" key="12">
    <source>
        <dbReference type="Pfam" id="PF17123"/>
    </source>
</evidence>
<dbReference type="Gene3D" id="3.30.40.10">
    <property type="entry name" value="Zinc/RING finger domain, C3HC4 (zinc finger)"/>
    <property type="match status" value="1"/>
</dbReference>
<evidence type="ECO:0000313" key="14">
    <source>
        <dbReference type="Proteomes" id="UP000501690"/>
    </source>
</evidence>
<protein>
    <recommendedName>
        <fullName evidence="3">RING-type E3 ubiquitin transferase</fullName>
        <ecNumber evidence="3">2.3.2.27</ecNumber>
    </recommendedName>
</protein>
<evidence type="ECO:0000256" key="10">
    <source>
        <dbReference type="ARBA" id="ARBA00023136"/>
    </source>
</evidence>
<evidence type="ECO:0000256" key="11">
    <source>
        <dbReference type="ARBA" id="ARBA00024209"/>
    </source>
</evidence>
<evidence type="ECO:0000256" key="2">
    <source>
        <dbReference type="ARBA" id="ARBA00004167"/>
    </source>
</evidence>
<name>A0A4D6NIK2_VIGUN</name>
<dbReference type="SUPFAM" id="SSF57850">
    <property type="entry name" value="RING/U-box"/>
    <property type="match status" value="1"/>
</dbReference>
<keyword evidence="14" id="KW-1185">Reference proteome</keyword>
<evidence type="ECO:0000313" key="13">
    <source>
        <dbReference type="EMBL" id="QCE12409.1"/>
    </source>
</evidence>
<keyword evidence="6" id="KW-0479">Metal-binding</keyword>
<dbReference type="Pfam" id="PF17123">
    <property type="entry name" value="zf-RING_11"/>
    <property type="match status" value="1"/>
</dbReference>
<keyword evidence="5" id="KW-0812">Transmembrane</keyword>
<organism evidence="13 14">
    <name type="scientific">Vigna unguiculata</name>
    <name type="common">Cowpea</name>
    <dbReference type="NCBI Taxonomy" id="3917"/>
    <lineage>
        <taxon>Eukaryota</taxon>
        <taxon>Viridiplantae</taxon>
        <taxon>Streptophyta</taxon>
        <taxon>Embryophyta</taxon>
        <taxon>Tracheophyta</taxon>
        <taxon>Spermatophyta</taxon>
        <taxon>Magnoliopsida</taxon>
        <taxon>eudicotyledons</taxon>
        <taxon>Gunneridae</taxon>
        <taxon>Pentapetalae</taxon>
        <taxon>rosids</taxon>
        <taxon>fabids</taxon>
        <taxon>Fabales</taxon>
        <taxon>Fabaceae</taxon>
        <taxon>Papilionoideae</taxon>
        <taxon>50 kb inversion clade</taxon>
        <taxon>NPAAA clade</taxon>
        <taxon>indigoferoid/millettioid clade</taxon>
        <taxon>Phaseoleae</taxon>
        <taxon>Vigna</taxon>
    </lineage>
</organism>
<keyword evidence="9" id="KW-1133">Transmembrane helix</keyword>
<dbReference type="GO" id="GO:0016020">
    <property type="term" value="C:membrane"/>
    <property type="evidence" value="ECO:0007669"/>
    <property type="project" value="UniProtKB-SubCell"/>
</dbReference>
<comment type="subcellular location">
    <subcellularLocation>
        <location evidence="2">Membrane</location>
        <topology evidence="2">Single-pass membrane protein</topology>
    </subcellularLocation>
</comment>
<dbReference type="EMBL" id="CP039354">
    <property type="protein sequence ID" value="QCE12409.1"/>
    <property type="molecule type" value="Genomic_DNA"/>
</dbReference>
<dbReference type="GO" id="GO:0061630">
    <property type="term" value="F:ubiquitin protein ligase activity"/>
    <property type="evidence" value="ECO:0007669"/>
    <property type="project" value="UniProtKB-EC"/>
</dbReference>
<keyword evidence="7" id="KW-0833">Ubl conjugation pathway</keyword>